<evidence type="ECO:0000256" key="2">
    <source>
        <dbReference type="PROSITE-ProRule" id="PRU00335"/>
    </source>
</evidence>
<evidence type="ECO:0000256" key="1">
    <source>
        <dbReference type="ARBA" id="ARBA00023125"/>
    </source>
</evidence>
<evidence type="ECO:0000313" key="5">
    <source>
        <dbReference type="Proteomes" id="UP001320159"/>
    </source>
</evidence>
<dbReference type="Gene3D" id="1.10.357.10">
    <property type="entry name" value="Tetracycline Repressor, domain 2"/>
    <property type="match status" value="1"/>
</dbReference>
<dbReference type="EMBL" id="PGCK01000002">
    <property type="protein sequence ID" value="MCD1293881.1"/>
    <property type="molecule type" value="Genomic_DNA"/>
</dbReference>
<dbReference type="PROSITE" id="PS50977">
    <property type="entry name" value="HTH_TETR_2"/>
    <property type="match status" value="1"/>
</dbReference>
<dbReference type="GO" id="GO:0003677">
    <property type="term" value="F:DNA binding"/>
    <property type="evidence" value="ECO:0007669"/>
    <property type="project" value="UniProtKB-UniRule"/>
</dbReference>
<dbReference type="RefSeq" id="WP_230740308.1">
    <property type="nucleotide sequence ID" value="NZ_PGCK01000002.1"/>
</dbReference>
<dbReference type="InterPro" id="IPR001647">
    <property type="entry name" value="HTH_TetR"/>
</dbReference>
<keyword evidence="5" id="KW-1185">Reference proteome</keyword>
<reference evidence="4 5" key="1">
    <citation type="submission" date="2017-11" db="EMBL/GenBank/DDBJ databases">
        <title>Isolation and Characterization of Family Methanocellaceae Species from Potential Methane Hydrate Area Offshore Southwestern Taiwan.</title>
        <authorList>
            <person name="Zhang W.-L."/>
            <person name="Chen W.-C."/>
            <person name="Lai M.-C."/>
            <person name="Chen S.-C."/>
        </authorList>
    </citation>
    <scope>NUCLEOTIDE SEQUENCE [LARGE SCALE GENOMIC DNA]</scope>
    <source>
        <strain evidence="4 5">CWC-04</strain>
    </source>
</reference>
<dbReference type="Pfam" id="PF00440">
    <property type="entry name" value="TetR_N"/>
    <property type="match status" value="1"/>
</dbReference>
<evidence type="ECO:0000313" key="4">
    <source>
        <dbReference type="EMBL" id="MCD1293881.1"/>
    </source>
</evidence>
<gene>
    <name evidence="4" type="ORF">CUJ83_02565</name>
</gene>
<feature type="DNA-binding region" description="H-T-H motif" evidence="2">
    <location>
        <begin position="34"/>
        <end position="53"/>
    </location>
</feature>
<name>A0AAP2RAC2_9EURY</name>
<feature type="domain" description="HTH tetR-type" evidence="3">
    <location>
        <begin position="11"/>
        <end position="71"/>
    </location>
</feature>
<evidence type="ECO:0000259" key="3">
    <source>
        <dbReference type="PROSITE" id="PS50977"/>
    </source>
</evidence>
<dbReference type="PANTHER" id="PTHR43479:SF11">
    <property type="entry name" value="ACREF_ENVCD OPERON REPRESSOR-RELATED"/>
    <property type="match status" value="1"/>
</dbReference>
<organism evidence="4 5">
    <name type="scientific">Methanooceanicella nereidis</name>
    <dbReference type="NCBI Taxonomy" id="2052831"/>
    <lineage>
        <taxon>Archaea</taxon>
        <taxon>Methanobacteriati</taxon>
        <taxon>Methanobacteriota</taxon>
        <taxon>Stenosarchaea group</taxon>
        <taxon>Methanomicrobia</taxon>
        <taxon>Methanocellales</taxon>
        <taxon>Methanocellaceae</taxon>
        <taxon>Methanooceanicella</taxon>
    </lineage>
</organism>
<keyword evidence="1 2" id="KW-0238">DNA-binding</keyword>
<sequence>MEAKKYVRNKEEKINIILDSTKKLIEENKYENVTIRDISKEANVSVGLIYKYFPGGKPEIVRIIGMKFVNELTAANNPGSIDFDDFPGFLRNFFSNNLAYFKNNKRFITALVLSAVQDSKVHEIFEDVDEKKMMAIFNFFGRFKGVDISNKGESWRFMAKWSDVTKHIMLHHAIYPTPFDSDEEVIELLVKISLMMWDYKNE</sequence>
<dbReference type="InterPro" id="IPR009057">
    <property type="entry name" value="Homeodomain-like_sf"/>
</dbReference>
<comment type="caution">
    <text evidence="4">The sequence shown here is derived from an EMBL/GenBank/DDBJ whole genome shotgun (WGS) entry which is preliminary data.</text>
</comment>
<accession>A0AAP2RAC2</accession>
<dbReference type="SUPFAM" id="SSF46689">
    <property type="entry name" value="Homeodomain-like"/>
    <property type="match status" value="1"/>
</dbReference>
<dbReference type="PANTHER" id="PTHR43479">
    <property type="entry name" value="ACREF/ENVCD OPERON REPRESSOR-RELATED"/>
    <property type="match status" value="1"/>
</dbReference>
<protein>
    <submittedName>
        <fullName evidence="4">TetR/AcrR family transcriptional regulator</fullName>
    </submittedName>
</protein>
<dbReference type="AlphaFoldDB" id="A0AAP2RAC2"/>
<proteinExistence type="predicted"/>
<dbReference type="InterPro" id="IPR050624">
    <property type="entry name" value="HTH-type_Tx_Regulator"/>
</dbReference>
<dbReference type="Proteomes" id="UP001320159">
    <property type="component" value="Unassembled WGS sequence"/>
</dbReference>